<evidence type="ECO:0000313" key="4">
    <source>
        <dbReference type="Proteomes" id="UP000467164"/>
    </source>
</evidence>
<dbReference type="GO" id="GO:0016787">
    <property type="term" value="F:hydrolase activity"/>
    <property type="evidence" value="ECO:0007669"/>
    <property type="project" value="InterPro"/>
</dbReference>
<dbReference type="InterPro" id="IPR032466">
    <property type="entry name" value="Metal_Hydrolase"/>
</dbReference>
<evidence type="ECO:0000259" key="2">
    <source>
        <dbReference type="Pfam" id="PF04909"/>
    </source>
</evidence>
<dbReference type="Gene3D" id="3.20.20.140">
    <property type="entry name" value="Metal-dependent hydrolases"/>
    <property type="match status" value="1"/>
</dbReference>
<dbReference type="AlphaFoldDB" id="A0A7I7LJN3"/>
<dbReference type="KEGG" id="msho:MSHO_49480"/>
<comment type="similarity">
    <text evidence="1">Belongs to the metallo-dependent hydrolases superfamily.</text>
</comment>
<dbReference type="EMBL" id="AP022572">
    <property type="protein sequence ID" value="BBX59603.1"/>
    <property type="molecule type" value="Genomic_DNA"/>
</dbReference>
<proteinExistence type="inferred from homology"/>
<protein>
    <recommendedName>
        <fullName evidence="2">Amidohydrolase-related domain-containing protein</fullName>
    </recommendedName>
</protein>
<accession>A0A7I7LJN3</accession>
<gene>
    <name evidence="3" type="ORF">MSHO_49480</name>
</gene>
<keyword evidence="4" id="KW-1185">Reference proteome</keyword>
<sequence>MTDRAPTVVDAHVHQWDPFATPRAVSGVAKIVRRAPTVLPALLRLFPRASREFIGDPRYLLDRYLPVDYLQDSSPVGVDAVVHVEAGWRTKDPLGSVDETQWVSALPFGIAGAPALGAIVVHADPSAPRIAELLDAHLQASALVRGVRCIGAHSDDRGVMNWTPNANLYSSADFRRGFTAVAERGLSFDMWVYGHQLPDAITLAREYPDTTFILDQYATPVGAYGQSGKHTGTSSADRRAILGRWRDDISSLAELPNVVAKHSGFGMPVLGAGARSHDELREAAAPLISHLQAAFGPERTFWSSNFPIDKPNVALPQTISILREVLGDQFDQARILRDNASRVYRLTSN</sequence>
<dbReference type="Proteomes" id="UP000467164">
    <property type="component" value="Chromosome"/>
</dbReference>
<dbReference type="PANTHER" id="PTHR43569:SF1">
    <property type="entry name" value="BLL3371 PROTEIN"/>
    <property type="match status" value="1"/>
</dbReference>
<feature type="domain" description="Amidohydrolase-related" evidence="2">
    <location>
        <begin position="9"/>
        <end position="346"/>
    </location>
</feature>
<dbReference type="InterPro" id="IPR052350">
    <property type="entry name" value="Metallo-dep_Lactonases"/>
</dbReference>
<evidence type="ECO:0000313" key="3">
    <source>
        <dbReference type="EMBL" id="BBX59603.1"/>
    </source>
</evidence>
<organism evidence="3 4">
    <name type="scientific">Mycobacterium shottsii</name>
    <dbReference type="NCBI Taxonomy" id="133549"/>
    <lineage>
        <taxon>Bacteria</taxon>
        <taxon>Bacillati</taxon>
        <taxon>Actinomycetota</taxon>
        <taxon>Actinomycetes</taxon>
        <taxon>Mycobacteriales</taxon>
        <taxon>Mycobacteriaceae</taxon>
        <taxon>Mycobacterium</taxon>
        <taxon>Mycobacterium ulcerans group</taxon>
    </lineage>
</organism>
<dbReference type="RefSeq" id="WP_198965661.1">
    <property type="nucleotide sequence ID" value="NZ_AP022572.1"/>
</dbReference>
<dbReference type="InterPro" id="IPR006680">
    <property type="entry name" value="Amidohydro-rel"/>
</dbReference>
<name>A0A7I7LJN3_9MYCO</name>
<evidence type="ECO:0000256" key="1">
    <source>
        <dbReference type="ARBA" id="ARBA00038310"/>
    </source>
</evidence>
<reference evidence="3 4" key="1">
    <citation type="journal article" date="2019" name="Emerg. Microbes Infect.">
        <title>Comprehensive subspecies identification of 175 nontuberculous mycobacteria species based on 7547 genomic profiles.</title>
        <authorList>
            <person name="Matsumoto Y."/>
            <person name="Kinjo T."/>
            <person name="Motooka D."/>
            <person name="Nabeya D."/>
            <person name="Jung N."/>
            <person name="Uechi K."/>
            <person name="Horii T."/>
            <person name="Iida T."/>
            <person name="Fujita J."/>
            <person name="Nakamura S."/>
        </authorList>
    </citation>
    <scope>NUCLEOTIDE SEQUENCE [LARGE SCALE GENOMIC DNA]</scope>
    <source>
        <strain evidence="3 4">JCM 12657</strain>
    </source>
</reference>
<dbReference type="Pfam" id="PF04909">
    <property type="entry name" value="Amidohydro_2"/>
    <property type="match status" value="1"/>
</dbReference>
<dbReference type="SUPFAM" id="SSF51556">
    <property type="entry name" value="Metallo-dependent hydrolases"/>
    <property type="match status" value="1"/>
</dbReference>
<dbReference type="PANTHER" id="PTHR43569">
    <property type="entry name" value="AMIDOHYDROLASE"/>
    <property type="match status" value="1"/>
</dbReference>